<dbReference type="Proteomes" id="UP000030747">
    <property type="component" value="Unassembled WGS sequence"/>
</dbReference>
<feature type="binding site" evidence="2">
    <location>
        <position position="141"/>
    </location>
    <ligand>
        <name>substrate</name>
    </ligand>
</feature>
<dbReference type="EMBL" id="HG673759">
    <property type="protein sequence ID" value="CDJ37415.1"/>
    <property type="molecule type" value="Genomic_DNA"/>
</dbReference>
<evidence type="ECO:0000256" key="2">
    <source>
        <dbReference type="PIRSR" id="PIRSR613078-2"/>
    </source>
</evidence>
<reference evidence="3" key="1">
    <citation type="submission" date="2013-10" db="EMBL/GenBank/DDBJ databases">
        <title>Genomic analysis of the causative agents of coccidiosis in chickens.</title>
        <authorList>
            <person name="Reid A.J."/>
            <person name="Blake D."/>
            <person name="Billington K."/>
            <person name="Browne H."/>
            <person name="Dunn M."/>
            <person name="Hung S."/>
            <person name="Kawahara F."/>
            <person name="Miranda-Saavedra D."/>
            <person name="Mourier T."/>
            <person name="Nagra H."/>
            <person name="Otto T.D."/>
            <person name="Rawlings N."/>
            <person name="Sanchez A."/>
            <person name="Sanders M."/>
            <person name="Subramaniam C."/>
            <person name="Tay Y."/>
            <person name="Dear P."/>
            <person name="Doerig C."/>
            <person name="Gruber A."/>
            <person name="Parkinson J."/>
            <person name="Shirley M."/>
            <person name="Wan K.L."/>
            <person name="Berriman M."/>
            <person name="Tomley F."/>
            <person name="Pain A."/>
        </authorList>
    </citation>
    <scope>NUCLEOTIDE SEQUENCE [LARGE SCALE GENOMIC DNA]</scope>
    <source>
        <strain evidence="3">Houghton</strain>
    </source>
</reference>
<dbReference type="InterPro" id="IPR051695">
    <property type="entry name" value="Phosphoglycerate_Mutase"/>
</dbReference>
<dbReference type="GO" id="GO:0004331">
    <property type="term" value="F:fructose-2,6-bisphosphate 2-phosphatase activity"/>
    <property type="evidence" value="ECO:0007669"/>
    <property type="project" value="TreeGrafter"/>
</dbReference>
<name>U6KHC5_EIMTE</name>
<dbReference type="AlphaFoldDB" id="U6KHC5"/>
<dbReference type="SMART" id="SM00855">
    <property type="entry name" value="PGAM"/>
    <property type="match status" value="1"/>
</dbReference>
<dbReference type="InterPro" id="IPR029033">
    <property type="entry name" value="His_PPase_superfam"/>
</dbReference>
<dbReference type="PANTHER" id="PTHR46517">
    <property type="entry name" value="FRUCTOSE-2,6-BISPHOSPHATASE TIGAR"/>
    <property type="match status" value="1"/>
</dbReference>
<dbReference type="Gene3D" id="3.40.50.1240">
    <property type="entry name" value="Phosphoglycerate mutase-like"/>
    <property type="match status" value="1"/>
</dbReference>
<gene>
    <name evidence="3" type="ORF">ETH_00027300</name>
</gene>
<dbReference type="RefSeq" id="XP_013228253.1">
    <property type="nucleotide sequence ID" value="XM_013372799.1"/>
</dbReference>
<dbReference type="VEuPathDB" id="ToxoDB:ETH2_0825200"/>
<dbReference type="Pfam" id="PF00300">
    <property type="entry name" value="His_Phos_1"/>
    <property type="match status" value="1"/>
</dbReference>
<protein>
    <submittedName>
        <fullName evidence="3">Mannitol-1-phosphatase</fullName>
    </submittedName>
</protein>
<evidence type="ECO:0000256" key="1">
    <source>
        <dbReference type="ARBA" id="ARBA00022801"/>
    </source>
</evidence>
<feature type="binding site" evidence="2">
    <location>
        <begin position="81"/>
        <end position="88"/>
    </location>
    <ligand>
        <name>substrate</name>
    </ligand>
</feature>
<accession>U6KHC5</accession>
<sequence length="181" mass="20700">MAETEWTPEALSGRYEEIKSCIPQQLEAYARFLREAAPEDLRRWQQIAQDLKLELNLENGRIKYKKEFKPLELPVDICYIRHGKTQGNTEPRVFQGQVDYANNQLTQQGQQQAAAAATKLEAMAAAKEFIPDLLLSSPLLRAVHTAQPFVDANPKPLFRVLPELAEMAFGEWDNRKARNTF</sequence>
<keyword evidence="4" id="KW-1185">Reference proteome</keyword>
<dbReference type="GO" id="GO:0005829">
    <property type="term" value="C:cytosol"/>
    <property type="evidence" value="ECO:0007669"/>
    <property type="project" value="TreeGrafter"/>
</dbReference>
<dbReference type="GO" id="GO:0045820">
    <property type="term" value="P:negative regulation of glycolytic process"/>
    <property type="evidence" value="ECO:0007669"/>
    <property type="project" value="TreeGrafter"/>
</dbReference>
<evidence type="ECO:0000313" key="3">
    <source>
        <dbReference type="EMBL" id="CDJ37415.1"/>
    </source>
</evidence>
<dbReference type="GO" id="GO:0043456">
    <property type="term" value="P:regulation of pentose-phosphate shunt"/>
    <property type="evidence" value="ECO:0007669"/>
    <property type="project" value="TreeGrafter"/>
</dbReference>
<dbReference type="SUPFAM" id="SSF53254">
    <property type="entry name" value="Phosphoglycerate mutase-like"/>
    <property type="match status" value="1"/>
</dbReference>
<proteinExistence type="predicted"/>
<dbReference type="InterPro" id="IPR013078">
    <property type="entry name" value="His_Pase_superF_clade-1"/>
</dbReference>
<keyword evidence="1" id="KW-0378">Hydrolase</keyword>
<reference evidence="3" key="2">
    <citation type="submission" date="2013-10" db="EMBL/GenBank/DDBJ databases">
        <authorList>
            <person name="Aslett M."/>
        </authorList>
    </citation>
    <scope>NUCLEOTIDE SEQUENCE [LARGE SCALE GENOMIC DNA]</scope>
    <source>
        <strain evidence="3">Houghton</strain>
    </source>
</reference>
<dbReference type="PANTHER" id="PTHR46517:SF1">
    <property type="entry name" value="FRUCTOSE-2,6-BISPHOSPHATASE TIGAR"/>
    <property type="match status" value="1"/>
</dbReference>
<organism evidence="3 4">
    <name type="scientific">Eimeria tenella</name>
    <name type="common">Coccidian parasite</name>
    <dbReference type="NCBI Taxonomy" id="5802"/>
    <lineage>
        <taxon>Eukaryota</taxon>
        <taxon>Sar</taxon>
        <taxon>Alveolata</taxon>
        <taxon>Apicomplexa</taxon>
        <taxon>Conoidasida</taxon>
        <taxon>Coccidia</taxon>
        <taxon>Eucoccidiorida</taxon>
        <taxon>Eimeriorina</taxon>
        <taxon>Eimeriidae</taxon>
        <taxon>Eimeria</taxon>
    </lineage>
</organism>
<evidence type="ECO:0000313" key="4">
    <source>
        <dbReference type="Proteomes" id="UP000030747"/>
    </source>
</evidence>
<dbReference type="GeneID" id="25254553"/>
<dbReference type="OrthoDB" id="354304at2759"/>
<dbReference type="VEuPathDB" id="ToxoDB:ETH_00027300"/>